<accession>A0AC35FI00</accession>
<name>A0AC35FI00_9BILA</name>
<reference evidence="2" key="1">
    <citation type="submission" date="2022-11" db="UniProtKB">
        <authorList>
            <consortium name="WormBaseParasite"/>
        </authorList>
    </citation>
    <scope>IDENTIFICATION</scope>
</reference>
<evidence type="ECO:0000313" key="2">
    <source>
        <dbReference type="WBParaSite" id="PS1159_v2.g17733.t1"/>
    </source>
</evidence>
<organism evidence="1 2">
    <name type="scientific">Panagrolaimus sp. PS1159</name>
    <dbReference type="NCBI Taxonomy" id="55785"/>
    <lineage>
        <taxon>Eukaryota</taxon>
        <taxon>Metazoa</taxon>
        <taxon>Ecdysozoa</taxon>
        <taxon>Nematoda</taxon>
        <taxon>Chromadorea</taxon>
        <taxon>Rhabditida</taxon>
        <taxon>Tylenchina</taxon>
        <taxon>Panagrolaimomorpha</taxon>
        <taxon>Panagrolaimoidea</taxon>
        <taxon>Panagrolaimidae</taxon>
        <taxon>Panagrolaimus</taxon>
    </lineage>
</organism>
<dbReference type="Proteomes" id="UP000887580">
    <property type="component" value="Unplaced"/>
</dbReference>
<sequence>MNQPSKFQTTATSGIPVYSAYRPVVQKDKYEIEFFDERLHMNDQ</sequence>
<protein>
    <submittedName>
        <fullName evidence="2">Uncharacterized protein</fullName>
    </submittedName>
</protein>
<proteinExistence type="predicted"/>
<evidence type="ECO:0000313" key="1">
    <source>
        <dbReference type="Proteomes" id="UP000887580"/>
    </source>
</evidence>
<dbReference type="WBParaSite" id="PS1159_v2.g17733.t1">
    <property type="protein sequence ID" value="PS1159_v2.g17733.t1"/>
    <property type="gene ID" value="PS1159_v2.g17733"/>
</dbReference>